<gene>
    <name evidence="2" type="ORF">RchiOBHm_Chr3g0458771</name>
</gene>
<keyword evidence="3" id="KW-1185">Reference proteome</keyword>
<keyword evidence="1" id="KW-0472">Membrane</keyword>
<dbReference type="EMBL" id="PDCK01000041">
    <property type="protein sequence ID" value="PRQ42539.1"/>
    <property type="molecule type" value="Genomic_DNA"/>
</dbReference>
<dbReference type="AlphaFoldDB" id="A0A2P6R816"/>
<evidence type="ECO:0000313" key="3">
    <source>
        <dbReference type="Proteomes" id="UP000238479"/>
    </source>
</evidence>
<protein>
    <submittedName>
        <fullName evidence="2">Uncharacterized protein</fullName>
    </submittedName>
</protein>
<proteinExistence type="predicted"/>
<evidence type="ECO:0000256" key="1">
    <source>
        <dbReference type="SAM" id="Phobius"/>
    </source>
</evidence>
<keyword evidence="1" id="KW-1133">Transmembrane helix</keyword>
<reference evidence="2 3" key="1">
    <citation type="journal article" date="2018" name="Nat. Genet.">
        <title>The Rosa genome provides new insights in the design of modern roses.</title>
        <authorList>
            <person name="Bendahmane M."/>
        </authorList>
    </citation>
    <scope>NUCLEOTIDE SEQUENCE [LARGE SCALE GENOMIC DNA]</scope>
    <source>
        <strain evidence="3">cv. Old Blush</strain>
    </source>
</reference>
<accession>A0A2P6R816</accession>
<sequence length="94" mass="10837">MFLSSGVERVGIRWITRTSSRSDDLLREQTAIISAFMTTFIYTLMMTIITALITVNNCVFTMVIHCVFMMVIHCALIIVIIVRSYCCNNRRIHD</sequence>
<comment type="caution">
    <text evidence="2">The sequence shown here is derived from an EMBL/GenBank/DDBJ whole genome shotgun (WGS) entry which is preliminary data.</text>
</comment>
<dbReference type="Gramene" id="PRQ42539">
    <property type="protein sequence ID" value="PRQ42539"/>
    <property type="gene ID" value="RchiOBHm_Chr3g0458771"/>
</dbReference>
<organism evidence="2 3">
    <name type="scientific">Rosa chinensis</name>
    <name type="common">China rose</name>
    <dbReference type="NCBI Taxonomy" id="74649"/>
    <lineage>
        <taxon>Eukaryota</taxon>
        <taxon>Viridiplantae</taxon>
        <taxon>Streptophyta</taxon>
        <taxon>Embryophyta</taxon>
        <taxon>Tracheophyta</taxon>
        <taxon>Spermatophyta</taxon>
        <taxon>Magnoliopsida</taxon>
        <taxon>eudicotyledons</taxon>
        <taxon>Gunneridae</taxon>
        <taxon>Pentapetalae</taxon>
        <taxon>rosids</taxon>
        <taxon>fabids</taxon>
        <taxon>Rosales</taxon>
        <taxon>Rosaceae</taxon>
        <taxon>Rosoideae</taxon>
        <taxon>Rosoideae incertae sedis</taxon>
        <taxon>Rosa</taxon>
    </lineage>
</organism>
<keyword evidence="1" id="KW-0812">Transmembrane</keyword>
<dbReference type="Proteomes" id="UP000238479">
    <property type="component" value="Chromosome 3"/>
</dbReference>
<feature type="transmembrane region" description="Helical" evidence="1">
    <location>
        <begin position="31"/>
        <end position="53"/>
    </location>
</feature>
<evidence type="ECO:0000313" key="2">
    <source>
        <dbReference type="EMBL" id="PRQ42539.1"/>
    </source>
</evidence>
<feature type="transmembrane region" description="Helical" evidence="1">
    <location>
        <begin position="59"/>
        <end position="82"/>
    </location>
</feature>
<name>A0A2P6R816_ROSCH</name>